<protein>
    <submittedName>
        <fullName evidence="1">Uncharacterized protein</fullName>
    </submittedName>
</protein>
<dbReference type="InterPro" id="IPR020080">
    <property type="entry name" value="OM_adhesin/peptidase_omptin"/>
</dbReference>
<reference evidence="1" key="1">
    <citation type="submission" date="2024-02" db="EMBL/GenBank/DDBJ databases">
        <authorList>
            <consortium name="ELIXIR-Norway"/>
            <consortium name="Elixir Norway"/>
        </authorList>
    </citation>
    <scope>NUCLEOTIDE SEQUENCE</scope>
</reference>
<name>A0ABP0VM60_9BRYO</name>
<proteinExistence type="predicted"/>
<evidence type="ECO:0000313" key="1">
    <source>
        <dbReference type="EMBL" id="CAK9254175.1"/>
    </source>
</evidence>
<gene>
    <name evidence="1" type="ORF">CSSPJE1EN1_LOCUS29553</name>
</gene>
<dbReference type="Proteomes" id="UP001497444">
    <property type="component" value="Unassembled WGS sequence"/>
</dbReference>
<dbReference type="SUPFAM" id="SSF69917">
    <property type="entry name" value="OMPT-like"/>
    <property type="match status" value="1"/>
</dbReference>
<accession>A0ABP0VM60</accession>
<comment type="caution">
    <text evidence="1">The sequence shown here is derived from an EMBL/GenBank/DDBJ whole genome shotgun (WGS) entry which is preliminary data.</text>
</comment>
<organism evidence="1 2">
    <name type="scientific">Sphagnum jensenii</name>
    <dbReference type="NCBI Taxonomy" id="128206"/>
    <lineage>
        <taxon>Eukaryota</taxon>
        <taxon>Viridiplantae</taxon>
        <taxon>Streptophyta</taxon>
        <taxon>Embryophyta</taxon>
        <taxon>Bryophyta</taxon>
        <taxon>Sphagnophytina</taxon>
        <taxon>Sphagnopsida</taxon>
        <taxon>Sphagnales</taxon>
        <taxon>Sphagnaceae</taxon>
        <taxon>Sphagnum</taxon>
    </lineage>
</organism>
<dbReference type="EMBL" id="CAXAQS010000994">
    <property type="protein sequence ID" value="CAK9254175.1"/>
    <property type="molecule type" value="Genomic_DNA"/>
</dbReference>
<keyword evidence="2" id="KW-1185">Reference proteome</keyword>
<sequence length="157" mass="18443">MSIMNKNMTLSPYTGIGYRFKSDDSEEVKCNDGDILGFYRKSNYVYVPLGASAEYKLNDTWSLSLKGEYDWIVKAWHYSRIPTERHTTFKQPNGYGLKGETSVSYLYNKVKFSNEVYDTFYQTLNTFNTTRDMTMRLFVVADDLRTTRLEFEKQSQE</sequence>
<evidence type="ECO:0000313" key="2">
    <source>
        <dbReference type="Proteomes" id="UP001497444"/>
    </source>
</evidence>